<feature type="compositionally biased region" description="Basic and acidic residues" evidence="6">
    <location>
        <begin position="71"/>
        <end position="82"/>
    </location>
</feature>
<dbReference type="InterPro" id="IPR029197">
    <property type="entry name" value="CKAP2_C"/>
</dbReference>
<keyword evidence="9" id="KW-1185">Reference proteome</keyword>
<feature type="region of interest" description="Disordered" evidence="6">
    <location>
        <begin position="173"/>
        <end position="192"/>
    </location>
</feature>
<name>A0A8T2KEI5_9PIPI</name>
<evidence type="ECO:0000256" key="5">
    <source>
        <dbReference type="ARBA" id="ARBA00023212"/>
    </source>
</evidence>
<feature type="domain" description="Cytoskeleton-associated protein 2 C-terminal" evidence="7">
    <location>
        <begin position="312"/>
        <end position="653"/>
    </location>
</feature>
<dbReference type="AlphaFoldDB" id="A0A8T2KEI5"/>
<feature type="region of interest" description="Disordered" evidence="6">
    <location>
        <begin position="491"/>
        <end position="511"/>
    </location>
</feature>
<organism evidence="8 9">
    <name type="scientific">Hymenochirus boettgeri</name>
    <name type="common">Congo dwarf clawed frog</name>
    <dbReference type="NCBI Taxonomy" id="247094"/>
    <lineage>
        <taxon>Eukaryota</taxon>
        <taxon>Metazoa</taxon>
        <taxon>Chordata</taxon>
        <taxon>Craniata</taxon>
        <taxon>Vertebrata</taxon>
        <taxon>Euteleostomi</taxon>
        <taxon>Amphibia</taxon>
        <taxon>Batrachia</taxon>
        <taxon>Anura</taxon>
        <taxon>Pipoidea</taxon>
        <taxon>Pipidae</taxon>
        <taxon>Pipinae</taxon>
        <taxon>Hymenochirus</taxon>
    </lineage>
</organism>
<keyword evidence="4" id="KW-0597">Phosphoprotein</keyword>
<feature type="compositionally biased region" description="Basic and acidic residues" evidence="6">
    <location>
        <begin position="99"/>
        <end position="120"/>
    </location>
</feature>
<sequence length="664" mass="74878">MFSLGPPDVGELQVLTNRRRRLEQRRKKMEEHLSRKMSNSTSNQANGPTEMRSLMKSAMQNLPQNRTRCTKPYEKKQADKENTSMPKDLTKNAYQNARSKTDCAMREKSSDKSVRTDQRRGPSLSQTFLKTKSLTKKQLIEPLNPDSAKPISQRPVLGTYRGKTVQSKIDSFRKTSASTDGPNPKMVQKPSGLFPVTTKTITGAGKNVTKLISAGVIDQKKTSSTQTRTQVKSSKGVPFQNKTEPTISKRESGAVIQRKPVEKTLPNRSAADKNISRGSSGQKAPVISKGRVQASTLKTLPGPRHCEPAKPPVAKVECSRPRETAEERKARLAKWRQEKGRTMKRPSIAPIMVPTSYEPKREPDPQPVSTEPKSDSEKATREPRQFFWATMAEEDEQELFTLKVHQVFSECHKLIDEGCPREEVLDILSKQIQCLPEAKKLSKYWECLARLEQRQGEVGKVIAICEEAAAAGAQPLDELRTILADALENLKSSSEGNDKPKMEEIKKEKDSEIERKSETELRIVKEQKVRVRGVKKGLVKQEMSAALMEETKDPTDRPLTPEHKDSATVIRFNVRSTPHLQKMKTKLQLDENDVTFKDLKFLTPVRRSRRLERKSQCLPDMLRDHDPCVSGIAQLEDLENSTNAYIFRKNTALKEVSATTVSMP</sequence>
<reference evidence="8" key="1">
    <citation type="thesis" date="2020" institute="ProQuest LLC" country="789 East Eisenhower Parkway, Ann Arbor, MI, USA">
        <title>Comparative Genomics and Chromosome Evolution.</title>
        <authorList>
            <person name="Mudd A.B."/>
        </authorList>
    </citation>
    <scope>NUCLEOTIDE SEQUENCE</scope>
    <source>
        <strain evidence="8">Female2</strain>
        <tissue evidence="8">Blood</tissue>
    </source>
</reference>
<evidence type="ECO:0000256" key="3">
    <source>
        <dbReference type="ARBA" id="ARBA00022490"/>
    </source>
</evidence>
<feature type="compositionally biased region" description="Basic residues" evidence="6">
    <location>
        <begin position="17"/>
        <end position="27"/>
    </location>
</feature>
<proteinExistence type="inferred from homology"/>
<keyword evidence="5" id="KW-0206">Cytoskeleton</keyword>
<accession>A0A8T2KEI5</accession>
<dbReference type="PANTHER" id="PTHR16076">
    <property type="entry name" value="CYTOSKELETON ASSOCIATED PROTEIN 2-RELATED"/>
    <property type="match status" value="1"/>
</dbReference>
<feature type="compositionally biased region" description="Basic and acidic residues" evidence="6">
    <location>
        <begin position="372"/>
        <end position="381"/>
    </location>
</feature>
<feature type="compositionally biased region" description="Polar residues" evidence="6">
    <location>
        <begin position="58"/>
        <end position="67"/>
    </location>
</feature>
<feature type="region of interest" description="Disordered" evidence="6">
    <location>
        <begin position="353"/>
        <end position="381"/>
    </location>
</feature>
<feature type="region of interest" description="Disordered" evidence="6">
    <location>
        <begin position="225"/>
        <end position="325"/>
    </location>
</feature>
<comment type="caution">
    <text evidence="8">The sequence shown here is derived from an EMBL/GenBank/DDBJ whole genome shotgun (WGS) entry which is preliminary data.</text>
</comment>
<comment type="subcellular location">
    <subcellularLocation>
        <location evidence="1">Cytoplasm</location>
        <location evidence="1">Cytoskeleton</location>
    </subcellularLocation>
</comment>
<dbReference type="GO" id="GO:0015630">
    <property type="term" value="C:microtubule cytoskeleton"/>
    <property type="evidence" value="ECO:0007669"/>
    <property type="project" value="TreeGrafter"/>
</dbReference>
<feature type="compositionally biased region" description="Basic and acidic residues" evidence="6">
    <location>
        <begin position="496"/>
        <end position="511"/>
    </location>
</feature>
<dbReference type="PANTHER" id="PTHR16076:SF8">
    <property type="entry name" value="CYTOSKELETON-ASSOCIATED PROTEIN 2"/>
    <property type="match status" value="1"/>
</dbReference>
<feature type="compositionally biased region" description="Polar residues" evidence="6">
    <location>
        <begin position="36"/>
        <end position="47"/>
    </location>
</feature>
<evidence type="ECO:0000313" key="9">
    <source>
        <dbReference type="Proteomes" id="UP000812440"/>
    </source>
</evidence>
<dbReference type="GO" id="GO:0007026">
    <property type="term" value="P:negative regulation of microtubule depolymerization"/>
    <property type="evidence" value="ECO:0007669"/>
    <property type="project" value="TreeGrafter"/>
</dbReference>
<dbReference type="EMBL" id="JAACNH010000002">
    <property type="protein sequence ID" value="KAG8452786.1"/>
    <property type="molecule type" value="Genomic_DNA"/>
</dbReference>
<dbReference type="OrthoDB" id="9945093at2759"/>
<evidence type="ECO:0000256" key="2">
    <source>
        <dbReference type="ARBA" id="ARBA00009468"/>
    </source>
</evidence>
<feature type="region of interest" description="Disordered" evidence="6">
    <location>
        <begin position="1"/>
        <end position="131"/>
    </location>
</feature>
<gene>
    <name evidence="8" type="ORF">GDO86_004543</name>
</gene>
<comment type="similarity">
    <text evidence="2">Belongs to the CKAP2 family.</text>
</comment>
<feature type="compositionally biased region" description="Low complexity" evidence="6">
    <location>
        <begin position="225"/>
        <end position="235"/>
    </location>
</feature>
<dbReference type="Proteomes" id="UP000812440">
    <property type="component" value="Chromosome 2"/>
</dbReference>
<protein>
    <recommendedName>
        <fullName evidence="7">Cytoskeleton-associated protein 2 C-terminal domain-containing protein</fullName>
    </recommendedName>
</protein>
<dbReference type="InterPro" id="IPR026165">
    <property type="entry name" value="CKAP2_fam"/>
</dbReference>
<evidence type="ECO:0000256" key="1">
    <source>
        <dbReference type="ARBA" id="ARBA00004245"/>
    </source>
</evidence>
<evidence type="ECO:0000313" key="8">
    <source>
        <dbReference type="EMBL" id="KAG8452786.1"/>
    </source>
</evidence>
<evidence type="ECO:0000259" key="7">
    <source>
        <dbReference type="Pfam" id="PF15297"/>
    </source>
</evidence>
<keyword evidence="3" id="KW-0963">Cytoplasm</keyword>
<evidence type="ECO:0000256" key="4">
    <source>
        <dbReference type="ARBA" id="ARBA00022553"/>
    </source>
</evidence>
<evidence type="ECO:0000256" key="6">
    <source>
        <dbReference type="SAM" id="MobiDB-lite"/>
    </source>
</evidence>
<dbReference type="Pfam" id="PF15297">
    <property type="entry name" value="CKAP2_C"/>
    <property type="match status" value="1"/>
</dbReference>